<dbReference type="Proteomes" id="UP001162162">
    <property type="component" value="Unassembled WGS sequence"/>
</dbReference>
<organism evidence="1 2">
    <name type="scientific">Aromia moschata</name>
    <dbReference type="NCBI Taxonomy" id="1265417"/>
    <lineage>
        <taxon>Eukaryota</taxon>
        <taxon>Metazoa</taxon>
        <taxon>Ecdysozoa</taxon>
        <taxon>Arthropoda</taxon>
        <taxon>Hexapoda</taxon>
        <taxon>Insecta</taxon>
        <taxon>Pterygota</taxon>
        <taxon>Neoptera</taxon>
        <taxon>Endopterygota</taxon>
        <taxon>Coleoptera</taxon>
        <taxon>Polyphaga</taxon>
        <taxon>Cucujiformia</taxon>
        <taxon>Chrysomeloidea</taxon>
        <taxon>Cerambycidae</taxon>
        <taxon>Cerambycinae</taxon>
        <taxon>Callichromatini</taxon>
        <taxon>Aromia</taxon>
    </lineage>
</organism>
<gene>
    <name evidence="1" type="ORF">NQ318_014077</name>
</gene>
<evidence type="ECO:0000313" key="2">
    <source>
        <dbReference type="Proteomes" id="UP001162162"/>
    </source>
</evidence>
<comment type="caution">
    <text evidence="1">The sequence shown here is derived from an EMBL/GenBank/DDBJ whole genome shotgun (WGS) entry which is preliminary data.</text>
</comment>
<name>A0AAV8YYR6_9CUCU</name>
<reference evidence="1" key="1">
    <citation type="journal article" date="2023" name="Insect Mol. Biol.">
        <title>Genome sequencing provides insights into the evolution of gene families encoding plant cell wall-degrading enzymes in longhorned beetles.</title>
        <authorList>
            <person name="Shin N.R."/>
            <person name="Okamura Y."/>
            <person name="Kirsch R."/>
            <person name="Pauchet Y."/>
        </authorList>
    </citation>
    <scope>NUCLEOTIDE SEQUENCE</scope>
    <source>
        <strain evidence="1">AMC_N1</strain>
    </source>
</reference>
<dbReference type="AlphaFoldDB" id="A0AAV8YYR6"/>
<protein>
    <submittedName>
        <fullName evidence="1">Uncharacterized protein</fullName>
    </submittedName>
</protein>
<evidence type="ECO:0000313" key="1">
    <source>
        <dbReference type="EMBL" id="KAJ8956722.1"/>
    </source>
</evidence>
<keyword evidence="2" id="KW-1185">Reference proteome</keyword>
<proteinExistence type="predicted"/>
<dbReference type="EMBL" id="JAPWTK010000028">
    <property type="protein sequence ID" value="KAJ8956722.1"/>
    <property type="molecule type" value="Genomic_DNA"/>
</dbReference>
<sequence length="174" mass="19762">MYEKNFLSHKERDAEDVIYDEQPVYENALQLAFAEGKTRLDEHIKLNQEFSLNCVQYTDNCEATSPFVVAEVQRLLPTVRRVPYQLLSEIHYLGNNLEVNCQITRTSWAMNNSAIIKNATSCLALKIEQTALDSDYVPTDDSIVAACAKLIDTTKNTYDSSIEILDVNYRNIGS</sequence>
<accession>A0AAV8YYR6</accession>